<sequence>MGQLSIGVISAIIIASLFIICFCIGVLVWILQRGRDNLKSKVMVTMTGTTIRNRNGDVSVLEATWIPDHTGPMTGSVTQSYHSNVESKRLSSSSSQLSEGALSADNTTDLERGPSSRNSVKRSSYMSAKRLEIPEALREEDSEYDHDNLSSDKDGSESPGGVDSGAVTPAEIQAPKIYIQDVDAEPIPIPSPGFEGKGFDIDNLLKNVNGLPKDEKADVRAV</sequence>
<comment type="caution">
    <text evidence="3">The sequence shown here is derived from an EMBL/GenBank/DDBJ whole genome shotgun (WGS) entry which is preliminary data.</text>
</comment>
<proteinExistence type="predicted"/>
<keyword evidence="4" id="KW-1185">Reference proteome</keyword>
<evidence type="ECO:0000256" key="1">
    <source>
        <dbReference type="SAM" id="MobiDB-lite"/>
    </source>
</evidence>
<evidence type="ECO:0000313" key="3">
    <source>
        <dbReference type="EMBL" id="KAK6496442.1"/>
    </source>
</evidence>
<dbReference type="AlphaFoldDB" id="A0AAV9VUH2"/>
<gene>
    <name evidence="3" type="ORF">TWF481_002460</name>
</gene>
<evidence type="ECO:0000256" key="2">
    <source>
        <dbReference type="SAM" id="Phobius"/>
    </source>
</evidence>
<reference evidence="3 4" key="1">
    <citation type="submission" date="2023-08" db="EMBL/GenBank/DDBJ databases">
        <authorList>
            <person name="Palmer J.M."/>
        </authorList>
    </citation>
    <scope>NUCLEOTIDE SEQUENCE [LARGE SCALE GENOMIC DNA]</scope>
    <source>
        <strain evidence="3 4">TWF481</strain>
    </source>
</reference>
<dbReference type="EMBL" id="JAVHJL010000011">
    <property type="protein sequence ID" value="KAK6496442.1"/>
    <property type="molecule type" value="Genomic_DNA"/>
</dbReference>
<feature type="compositionally biased region" description="Polar residues" evidence="1">
    <location>
        <begin position="115"/>
        <end position="126"/>
    </location>
</feature>
<organism evidence="3 4">
    <name type="scientific">Arthrobotrys musiformis</name>
    <dbReference type="NCBI Taxonomy" id="47236"/>
    <lineage>
        <taxon>Eukaryota</taxon>
        <taxon>Fungi</taxon>
        <taxon>Dikarya</taxon>
        <taxon>Ascomycota</taxon>
        <taxon>Pezizomycotina</taxon>
        <taxon>Orbiliomycetes</taxon>
        <taxon>Orbiliales</taxon>
        <taxon>Orbiliaceae</taxon>
        <taxon>Arthrobotrys</taxon>
    </lineage>
</organism>
<feature type="region of interest" description="Disordered" evidence="1">
    <location>
        <begin position="69"/>
        <end position="167"/>
    </location>
</feature>
<feature type="compositionally biased region" description="Basic and acidic residues" evidence="1">
    <location>
        <begin position="129"/>
        <end position="156"/>
    </location>
</feature>
<protein>
    <submittedName>
        <fullName evidence="3">Uncharacterized protein</fullName>
    </submittedName>
</protein>
<dbReference type="Proteomes" id="UP001370758">
    <property type="component" value="Unassembled WGS sequence"/>
</dbReference>
<name>A0AAV9VUH2_9PEZI</name>
<accession>A0AAV9VUH2</accession>
<feature type="compositionally biased region" description="Low complexity" evidence="1">
    <location>
        <begin position="90"/>
        <end position="103"/>
    </location>
</feature>
<feature type="compositionally biased region" description="Polar residues" evidence="1">
    <location>
        <begin position="73"/>
        <end position="82"/>
    </location>
</feature>
<keyword evidence="2" id="KW-0812">Transmembrane</keyword>
<evidence type="ECO:0000313" key="4">
    <source>
        <dbReference type="Proteomes" id="UP001370758"/>
    </source>
</evidence>
<keyword evidence="2" id="KW-0472">Membrane</keyword>
<keyword evidence="2" id="KW-1133">Transmembrane helix</keyword>
<feature type="transmembrane region" description="Helical" evidence="2">
    <location>
        <begin position="6"/>
        <end position="31"/>
    </location>
</feature>